<dbReference type="Gene3D" id="3.30.9.10">
    <property type="entry name" value="D-Amino Acid Oxidase, subunit A, domain 2"/>
    <property type="match status" value="1"/>
</dbReference>
<evidence type="ECO:0000313" key="5">
    <source>
        <dbReference type="EMBL" id="SCE71661.1"/>
    </source>
</evidence>
<feature type="domain" description="FAD-binding" evidence="4">
    <location>
        <begin position="6"/>
        <end position="369"/>
    </location>
</feature>
<dbReference type="PANTHER" id="PTHR43004:SF19">
    <property type="entry name" value="BINDING MONOOXYGENASE, PUTATIVE (JCVI)-RELATED"/>
    <property type="match status" value="1"/>
</dbReference>
<dbReference type="GO" id="GO:0071949">
    <property type="term" value="F:FAD binding"/>
    <property type="evidence" value="ECO:0007669"/>
    <property type="project" value="InterPro"/>
</dbReference>
<name>A0A1C4UJ58_9ACTN</name>
<dbReference type="PANTHER" id="PTHR43004">
    <property type="entry name" value="TRK SYSTEM POTASSIUM UPTAKE PROTEIN"/>
    <property type="match status" value="1"/>
</dbReference>
<dbReference type="InterPro" id="IPR002938">
    <property type="entry name" value="FAD-bd"/>
</dbReference>
<evidence type="ECO:0000256" key="2">
    <source>
        <dbReference type="ARBA" id="ARBA00022630"/>
    </source>
</evidence>
<keyword evidence="2" id="KW-0285">Flavoprotein</keyword>
<dbReference type="SUPFAM" id="SSF51905">
    <property type="entry name" value="FAD/NAD(P)-binding domain"/>
    <property type="match status" value="1"/>
</dbReference>
<dbReference type="Pfam" id="PF01494">
    <property type="entry name" value="FAD_binding_3"/>
    <property type="match status" value="1"/>
</dbReference>
<accession>A0A1C4UJ58</accession>
<dbReference type="AlphaFoldDB" id="A0A1C4UJ58"/>
<dbReference type="Proteomes" id="UP000198864">
    <property type="component" value="Unassembled WGS sequence"/>
</dbReference>
<evidence type="ECO:0000313" key="6">
    <source>
        <dbReference type="Proteomes" id="UP000198864"/>
    </source>
</evidence>
<organism evidence="5 6">
    <name type="scientific">Micromonospora saelicesensis</name>
    <dbReference type="NCBI Taxonomy" id="285676"/>
    <lineage>
        <taxon>Bacteria</taxon>
        <taxon>Bacillati</taxon>
        <taxon>Actinomycetota</taxon>
        <taxon>Actinomycetes</taxon>
        <taxon>Micromonosporales</taxon>
        <taxon>Micromonosporaceae</taxon>
        <taxon>Micromonospora</taxon>
    </lineage>
</organism>
<dbReference type="RefSeq" id="WP_091394925.1">
    <property type="nucleotide sequence ID" value="NZ_FMCR01000001.1"/>
</dbReference>
<gene>
    <name evidence="5" type="ORF">GA0070561_1081</name>
</gene>
<dbReference type="Gene3D" id="3.40.30.120">
    <property type="match status" value="1"/>
</dbReference>
<dbReference type="EMBL" id="FMCR01000001">
    <property type="protein sequence ID" value="SCE71661.1"/>
    <property type="molecule type" value="Genomic_DNA"/>
</dbReference>
<protein>
    <submittedName>
        <fullName evidence="5">Putative polyketide hydroxylase</fullName>
    </submittedName>
</protein>
<dbReference type="GO" id="GO:0016709">
    <property type="term" value="F:oxidoreductase activity, acting on paired donors, with incorporation or reduction of molecular oxygen, NAD(P)H as one donor, and incorporation of one atom of oxygen"/>
    <property type="evidence" value="ECO:0007669"/>
    <property type="project" value="UniProtKB-ARBA"/>
</dbReference>
<evidence type="ECO:0000256" key="1">
    <source>
        <dbReference type="ARBA" id="ARBA00001974"/>
    </source>
</evidence>
<keyword evidence="3" id="KW-0274">FAD</keyword>
<proteinExistence type="predicted"/>
<reference evidence="5 6" key="1">
    <citation type="submission" date="2016-06" db="EMBL/GenBank/DDBJ databases">
        <authorList>
            <person name="Kjaerup R.B."/>
            <person name="Dalgaard T.S."/>
            <person name="Juul-Madsen H.R."/>
        </authorList>
    </citation>
    <scope>NUCLEOTIDE SEQUENCE [LARGE SCALE GENOMIC DNA]</scope>
    <source>
        <strain evidence="5 6">DSM 44871</strain>
    </source>
</reference>
<dbReference type="STRING" id="285676.GA0070561_1081"/>
<comment type="cofactor">
    <cofactor evidence="1">
        <name>FAD</name>
        <dbReference type="ChEBI" id="CHEBI:57692"/>
    </cofactor>
</comment>
<dbReference type="InterPro" id="IPR036188">
    <property type="entry name" value="FAD/NAD-bd_sf"/>
</dbReference>
<dbReference type="InterPro" id="IPR050641">
    <property type="entry name" value="RIFMO-like"/>
</dbReference>
<dbReference type="PRINTS" id="PR00420">
    <property type="entry name" value="RNGMNOXGNASE"/>
</dbReference>
<evidence type="ECO:0000256" key="3">
    <source>
        <dbReference type="ARBA" id="ARBA00022827"/>
    </source>
</evidence>
<dbReference type="Gene3D" id="3.50.50.60">
    <property type="entry name" value="FAD/NAD(P)-binding domain"/>
    <property type="match status" value="1"/>
</dbReference>
<evidence type="ECO:0000259" key="4">
    <source>
        <dbReference type="Pfam" id="PF01494"/>
    </source>
</evidence>
<sequence>MSDGSTDVLIVGGGPVGLSTALFLARKGIRPILVERRPRLSTIPRATGLHARTVEIFRTVGLEPAVQQAGMKIVGPGAELDLVRAGRATPLVMLGAQSLADLHKSFVMEAHDVDYDKFTPSWPIWCGQDHYEPLLHDAAVEAGAEIRFQNELIGLTQDEDGVTATVNDNGTTRTIRARYVVAADGVKSPVRDLLQIGNRSNGVAGNFVSIIFRAKVDLPESAPRFTLIYLMNQLAQGLLLFIEPGRWMFGVNYYPERGQSPADFTPERCVELARIAAGDPELDVEVESAQPWDARHMVADAYQSGRVFLAGDACHAHPPAGGFGVNAGIQDAHNLAWKLADVLHGHADESLLDSYEAERRPVGAATADQAWMLFRTRGQLADEDKAAYRDFVIVTMGYRYTSNAIVGAPADTELLPRELTFTGQPGSRAPHGWVDQDGARVSTIDVLTEGWTLATAPGDDAWLAAAEAVSAETGLPIKALTAGPGGDLADDGSWLASCGVGPGGALLVRPDGIVAFRSAGQVDDQAQTLTAALATILRGA</sequence>
<dbReference type="Pfam" id="PF21274">
    <property type="entry name" value="Rng_hyd_C"/>
    <property type="match status" value="1"/>
</dbReference>